<accession>A0AAD4H097</accession>
<protein>
    <submittedName>
        <fullName evidence="1">Uncharacterized protein</fullName>
    </submittedName>
</protein>
<evidence type="ECO:0000313" key="1">
    <source>
        <dbReference type="EMBL" id="KAG0247503.1"/>
    </source>
</evidence>
<dbReference type="AlphaFoldDB" id="A0AAD4H097"/>
<sequence length="89" mass="9866">MTYLYTGNRPSTTGVTAGLVQYNPRLGELCRNNKKVGVAEVVGMFIIRLEELGIHKPERLKSEINKASEYPAEVVVRSVSSQLAATMKR</sequence>
<comment type="caution">
    <text evidence="1">The sequence shown here is derived from an EMBL/GenBank/DDBJ whole genome shotgun (WGS) entry which is preliminary data.</text>
</comment>
<evidence type="ECO:0000313" key="2">
    <source>
        <dbReference type="Proteomes" id="UP001194580"/>
    </source>
</evidence>
<feature type="non-terminal residue" evidence="1">
    <location>
        <position position="89"/>
    </location>
</feature>
<name>A0AAD4H097_9FUNG</name>
<gene>
    <name evidence="1" type="ORF">BGZ95_008636</name>
</gene>
<proteinExistence type="predicted"/>
<reference evidence="1" key="1">
    <citation type="journal article" date="2020" name="Fungal Divers.">
        <title>Resolving the Mortierellaceae phylogeny through synthesis of multi-gene phylogenetics and phylogenomics.</title>
        <authorList>
            <person name="Vandepol N."/>
            <person name="Liber J."/>
            <person name="Desiro A."/>
            <person name="Na H."/>
            <person name="Kennedy M."/>
            <person name="Barry K."/>
            <person name="Grigoriev I.V."/>
            <person name="Miller A.N."/>
            <person name="O'Donnell K."/>
            <person name="Stajich J.E."/>
            <person name="Bonito G."/>
        </authorList>
    </citation>
    <scope>NUCLEOTIDE SEQUENCE</scope>
    <source>
        <strain evidence="1">NRRL 28262</strain>
    </source>
</reference>
<keyword evidence="2" id="KW-1185">Reference proteome</keyword>
<dbReference type="EMBL" id="JAAAIL010004639">
    <property type="protein sequence ID" value="KAG0247503.1"/>
    <property type="molecule type" value="Genomic_DNA"/>
</dbReference>
<organism evidence="1 2">
    <name type="scientific">Linnemannia exigua</name>
    <dbReference type="NCBI Taxonomy" id="604196"/>
    <lineage>
        <taxon>Eukaryota</taxon>
        <taxon>Fungi</taxon>
        <taxon>Fungi incertae sedis</taxon>
        <taxon>Mucoromycota</taxon>
        <taxon>Mortierellomycotina</taxon>
        <taxon>Mortierellomycetes</taxon>
        <taxon>Mortierellales</taxon>
        <taxon>Mortierellaceae</taxon>
        <taxon>Linnemannia</taxon>
    </lineage>
</organism>
<dbReference type="Proteomes" id="UP001194580">
    <property type="component" value="Unassembled WGS sequence"/>
</dbReference>